<protein>
    <recommendedName>
        <fullName evidence="4">Single domain-containing protein</fullName>
    </recommendedName>
</protein>
<evidence type="ECO:0000256" key="2">
    <source>
        <dbReference type="ARBA" id="ARBA00022525"/>
    </source>
</evidence>
<accession>A0AAW2HG04</accession>
<comment type="caution">
    <text evidence="5">The sequence shown here is derived from an EMBL/GenBank/DDBJ whole genome shotgun (WGS) entry which is preliminary data.</text>
</comment>
<organism evidence="5">
    <name type="scientific">Menopon gallinae</name>
    <name type="common">poultry shaft louse</name>
    <dbReference type="NCBI Taxonomy" id="328185"/>
    <lineage>
        <taxon>Eukaryota</taxon>
        <taxon>Metazoa</taxon>
        <taxon>Ecdysozoa</taxon>
        <taxon>Arthropoda</taxon>
        <taxon>Hexapoda</taxon>
        <taxon>Insecta</taxon>
        <taxon>Pterygota</taxon>
        <taxon>Neoptera</taxon>
        <taxon>Paraneoptera</taxon>
        <taxon>Psocodea</taxon>
        <taxon>Troctomorpha</taxon>
        <taxon>Phthiraptera</taxon>
        <taxon>Amblycera</taxon>
        <taxon>Menoponidae</taxon>
        <taxon>Menopon</taxon>
    </lineage>
</organism>
<dbReference type="GO" id="GO:0005576">
    <property type="term" value="C:extracellular region"/>
    <property type="evidence" value="ECO:0007669"/>
    <property type="project" value="UniProtKB-SubCell"/>
</dbReference>
<dbReference type="SMART" id="SM01318">
    <property type="entry name" value="SVWC"/>
    <property type="match status" value="1"/>
</dbReference>
<sequence length="116" mass="12618">MKSLLVILACLFVTANCALYFAAQKEIPGHEGQCYDEDGTFYEPGQEMKSEPGVCSRVICLGSREGGEIVNERATCGSSHIYPACKVTQDLSKPYPDCCPRVISCEGIPEISDNSF</sequence>
<evidence type="ECO:0000256" key="3">
    <source>
        <dbReference type="SAM" id="SignalP"/>
    </source>
</evidence>
<evidence type="ECO:0000313" key="5">
    <source>
        <dbReference type="EMBL" id="KAL0268662.1"/>
    </source>
</evidence>
<gene>
    <name evidence="5" type="ORF">PYX00_010508</name>
</gene>
<feature type="signal peptide" evidence="3">
    <location>
        <begin position="1"/>
        <end position="17"/>
    </location>
</feature>
<dbReference type="InterPro" id="IPR053308">
    <property type="entry name" value="Vago-like"/>
</dbReference>
<feature type="domain" description="Single" evidence="4">
    <location>
        <begin position="34"/>
        <end position="105"/>
    </location>
</feature>
<proteinExistence type="predicted"/>
<keyword evidence="2" id="KW-0964">Secreted</keyword>
<name>A0AAW2HG04_9NEOP</name>
<dbReference type="EMBL" id="JARGDH010000005">
    <property type="protein sequence ID" value="KAL0268662.1"/>
    <property type="molecule type" value="Genomic_DNA"/>
</dbReference>
<dbReference type="AlphaFoldDB" id="A0AAW2HG04"/>
<dbReference type="PANTHER" id="PTHR39957">
    <property type="entry name" value="AT09846P1-RELATED"/>
    <property type="match status" value="1"/>
</dbReference>
<comment type="subcellular location">
    <subcellularLocation>
        <location evidence="1">Secreted</location>
    </subcellularLocation>
</comment>
<dbReference type="PANTHER" id="PTHR39957:SF1">
    <property type="entry name" value="AT09846P1-RELATED"/>
    <property type="match status" value="1"/>
</dbReference>
<evidence type="ECO:0000256" key="1">
    <source>
        <dbReference type="ARBA" id="ARBA00004613"/>
    </source>
</evidence>
<dbReference type="Pfam" id="PF15430">
    <property type="entry name" value="SVWC"/>
    <property type="match status" value="1"/>
</dbReference>
<feature type="chain" id="PRO_5043912588" description="Single domain-containing protein" evidence="3">
    <location>
        <begin position="18"/>
        <end position="116"/>
    </location>
</feature>
<evidence type="ECO:0000259" key="4">
    <source>
        <dbReference type="SMART" id="SM01318"/>
    </source>
</evidence>
<keyword evidence="3" id="KW-0732">Signal</keyword>
<dbReference type="InterPro" id="IPR029277">
    <property type="entry name" value="SVWC_dom"/>
</dbReference>
<reference evidence="5" key="1">
    <citation type="journal article" date="2024" name="Gigascience">
        <title>Chromosome-level genome of the poultry shaft louse Menopon gallinae provides insight into the host-switching and adaptive evolution of parasitic lice.</title>
        <authorList>
            <person name="Xu Y."/>
            <person name="Ma L."/>
            <person name="Liu S."/>
            <person name="Liang Y."/>
            <person name="Liu Q."/>
            <person name="He Z."/>
            <person name="Tian L."/>
            <person name="Duan Y."/>
            <person name="Cai W."/>
            <person name="Li H."/>
            <person name="Song F."/>
        </authorList>
    </citation>
    <scope>NUCLEOTIDE SEQUENCE</scope>
    <source>
        <strain evidence="5">Cailab_2023a</strain>
    </source>
</reference>